<accession>A0A2H4YFW0</accession>
<keyword evidence="2" id="KW-1185">Reference proteome</keyword>
<evidence type="ECO:0000313" key="1">
    <source>
        <dbReference type="EMBL" id="AUE22865.1"/>
    </source>
</evidence>
<reference evidence="1 2" key="1">
    <citation type="submission" date="2017-10" db="EMBL/GenBank/DDBJ databases">
        <title>Antibacterial composition for extension of chilled fish shelf life and decreasing of risk of food-borne infections, bacteriophage strains for its preparation.</title>
        <authorList>
            <person name="Zulkarneev E.R."/>
            <person name="Aleshkin A.V."/>
            <person name="Rubalsky O.V."/>
            <person name="Kiseleva I.A."/>
            <person name="Rubalskii E.O."/>
            <person name="Lebedev S.N."/>
        </authorList>
    </citation>
    <scope>NUCLEOTIDE SEQUENCE [LARGE SCALE GENOMIC DNA]</scope>
</reference>
<sequence>MNMVKMKRYYAFGANKVFAVNSYRLPLRAAMIADFIFEQDDFGTLLSQKNRAYKKDHVYDNMAAVIRHLERQGHYFNIEDGIPLVSETELEGKLLDAANDYCNRGCCSRACSELGRF</sequence>
<dbReference type="Proteomes" id="UP000240934">
    <property type="component" value="Segment"/>
</dbReference>
<dbReference type="EMBL" id="MG250483">
    <property type="protein sequence ID" value="AUE22865.1"/>
    <property type="molecule type" value="Genomic_DNA"/>
</dbReference>
<organism evidence="1 2">
    <name type="scientific">Aeromonas phage Ah1</name>
    <dbReference type="NCBI Taxonomy" id="2053701"/>
    <lineage>
        <taxon>Viruses</taxon>
        <taxon>Duplodnaviria</taxon>
        <taxon>Heunggongvirae</taxon>
        <taxon>Uroviricota</taxon>
        <taxon>Caudoviricetes</taxon>
        <taxon>Pantevenvirales</taxon>
        <taxon>Straboviridae</taxon>
        <taxon>Cinqassovirus</taxon>
        <taxon>Cinqassovirus ah1</taxon>
    </lineage>
</organism>
<evidence type="ECO:0000313" key="2">
    <source>
        <dbReference type="Proteomes" id="UP000240934"/>
    </source>
</evidence>
<name>A0A2H4YFW0_9CAUD</name>
<protein>
    <submittedName>
        <fullName evidence="1">Uncharacterized protein</fullName>
    </submittedName>
</protein>
<proteinExistence type="predicted"/>
<gene>
    <name evidence="1" type="ORF">Ah1_00347</name>
</gene>